<feature type="binding site" evidence="4">
    <location>
        <position position="72"/>
    </location>
    <ligand>
        <name>a divalent metal cation</name>
        <dbReference type="ChEBI" id="CHEBI:60240"/>
    </ligand>
</feature>
<evidence type="ECO:0000256" key="4">
    <source>
        <dbReference type="PIRSR" id="PIRSR600829-4"/>
    </source>
</evidence>
<dbReference type="RefSeq" id="WP_073184209.1">
    <property type="nucleotide sequence ID" value="NZ_FQXI01000005.1"/>
</dbReference>
<feature type="transmembrane region" description="Helical" evidence="5">
    <location>
        <begin position="213"/>
        <end position="234"/>
    </location>
</feature>
<organism evidence="7 8">
    <name type="scientific">Anaerosphaera aminiphila DSM 21120</name>
    <dbReference type="NCBI Taxonomy" id="1120995"/>
    <lineage>
        <taxon>Bacteria</taxon>
        <taxon>Bacillati</taxon>
        <taxon>Bacillota</taxon>
        <taxon>Tissierellia</taxon>
        <taxon>Tissierellales</taxon>
        <taxon>Peptoniphilaceae</taxon>
        <taxon>Anaerosphaera</taxon>
    </lineage>
</organism>
<feature type="transmembrane region" description="Helical" evidence="5">
    <location>
        <begin position="29"/>
        <end position="46"/>
    </location>
</feature>
<accession>A0A1M5RJ28</accession>
<feature type="transmembrane region" description="Helical" evidence="5">
    <location>
        <begin position="52"/>
        <end position="71"/>
    </location>
</feature>
<evidence type="ECO:0000313" key="8">
    <source>
        <dbReference type="Proteomes" id="UP000184032"/>
    </source>
</evidence>
<feature type="binding site" evidence="3">
    <location>
        <position position="24"/>
    </location>
    <ligand>
        <name>ATP</name>
        <dbReference type="ChEBI" id="CHEBI:30616"/>
    </ligand>
</feature>
<dbReference type="Proteomes" id="UP000184032">
    <property type="component" value="Unassembled WGS sequence"/>
</dbReference>
<keyword evidence="5" id="KW-0812">Transmembrane</keyword>
<dbReference type="GO" id="GO:0046872">
    <property type="term" value="F:metal ion binding"/>
    <property type="evidence" value="ECO:0007669"/>
    <property type="project" value="UniProtKB-KW"/>
</dbReference>
<dbReference type="Pfam" id="PF01569">
    <property type="entry name" value="PAP2"/>
    <property type="match status" value="1"/>
</dbReference>
<dbReference type="SUPFAM" id="SSF48317">
    <property type="entry name" value="Acid phosphatase/Vanadium-dependent haloperoxidase"/>
    <property type="match status" value="1"/>
</dbReference>
<dbReference type="PANTHER" id="PTHR34299:SF1">
    <property type="entry name" value="DIACYLGLYCEROL KINASE"/>
    <property type="match status" value="1"/>
</dbReference>
<keyword evidence="5" id="KW-0472">Membrane</keyword>
<dbReference type="PANTHER" id="PTHR34299">
    <property type="entry name" value="DIACYLGLYCEROL KINASE"/>
    <property type="match status" value="1"/>
</dbReference>
<keyword evidence="3" id="KW-0547">Nucleotide-binding</keyword>
<dbReference type="Gene3D" id="1.20.144.10">
    <property type="entry name" value="Phosphatidic acid phosphatase type 2/haloperoxidase"/>
    <property type="match status" value="1"/>
</dbReference>
<feature type="active site" description="Proton acceptor" evidence="1">
    <location>
        <position position="65"/>
    </location>
</feature>
<dbReference type="GO" id="GO:0016301">
    <property type="term" value="F:kinase activity"/>
    <property type="evidence" value="ECO:0007669"/>
    <property type="project" value="UniProtKB-KW"/>
</dbReference>
<feature type="binding site" evidence="2">
    <location>
        <position position="65"/>
    </location>
    <ligand>
        <name>substrate</name>
    </ligand>
</feature>
<dbReference type="InterPro" id="IPR000326">
    <property type="entry name" value="PAP2/HPO"/>
</dbReference>
<evidence type="ECO:0000313" key="7">
    <source>
        <dbReference type="EMBL" id="SHH26337.1"/>
    </source>
</evidence>
<feature type="domain" description="Phosphatidic acid phosphatase type 2/haloperoxidase" evidence="6">
    <location>
        <begin position="163"/>
        <end position="233"/>
    </location>
</feature>
<dbReference type="CDD" id="cd14266">
    <property type="entry name" value="UDPK_IM_PAP2_like"/>
    <property type="match status" value="1"/>
</dbReference>
<sequence length="235" mass="25363">MKKGNFISSFNYAVQGIISALKTEKNMKLHYLAALGVIIISLFMNFSRVEFMLLIFAITFVVAAEMINTAIERTIDLIVQDYNPIAKYIKDVSAGAVLISAINALVTAYLLFYDRISNVGDLLLVKLKNSVQHLSFISVLIVLILTVGGKYLWAKKNGGTYFQGGAISGHTSLAFCAATIIALISENTLITLAAFGIAFLVAESRVEGGIHKISEVVSGAVLGILVVLVVFRIIG</sequence>
<keyword evidence="7" id="KW-0808">Transferase</keyword>
<evidence type="ECO:0000256" key="2">
    <source>
        <dbReference type="PIRSR" id="PIRSR600829-2"/>
    </source>
</evidence>
<dbReference type="EMBL" id="FQXI01000005">
    <property type="protein sequence ID" value="SHH26337.1"/>
    <property type="molecule type" value="Genomic_DNA"/>
</dbReference>
<keyword evidence="4" id="KW-0479">Metal-binding</keyword>
<keyword evidence="8" id="KW-1185">Reference proteome</keyword>
<evidence type="ECO:0000256" key="1">
    <source>
        <dbReference type="PIRSR" id="PIRSR600829-1"/>
    </source>
</evidence>
<dbReference type="InterPro" id="IPR036938">
    <property type="entry name" value="PAP2/HPO_sf"/>
</dbReference>
<protein>
    <submittedName>
        <fullName evidence="7">Diacylglycerol kinase (ATP)</fullName>
    </submittedName>
</protein>
<feature type="binding site" evidence="3">
    <location>
        <begin position="90"/>
        <end position="91"/>
    </location>
    <ligand>
        <name>ATP</name>
        <dbReference type="ChEBI" id="CHEBI:30616"/>
    </ligand>
</feature>
<dbReference type="Pfam" id="PF01219">
    <property type="entry name" value="DAGK_prokar"/>
    <property type="match status" value="1"/>
</dbReference>
<keyword evidence="3" id="KW-0067">ATP-binding</keyword>
<comment type="cofactor">
    <cofactor evidence="4">
        <name>Mg(2+)</name>
        <dbReference type="ChEBI" id="CHEBI:18420"/>
    </cofactor>
    <text evidence="4">Mn(2+), Zn(2+), Cd(2+) and Co(2+) support activity to lesser extents.</text>
</comment>
<dbReference type="InterPro" id="IPR000829">
    <property type="entry name" value="DAGK"/>
</dbReference>
<dbReference type="GO" id="GO:0005524">
    <property type="term" value="F:ATP binding"/>
    <property type="evidence" value="ECO:0007669"/>
    <property type="project" value="UniProtKB-KW"/>
</dbReference>
<feature type="binding site" evidence="4">
    <location>
        <position position="24"/>
    </location>
    <ligand>
        <name>a divalent metal cation</name>
        <dbReference type="ChEBI" id="CHEBI:60240"/>
    </ligand>
</feature>
<reference evidence="7 8" key="1">
    <citation type="submission" date="2016-11" db="EMBL/GenBank/DDBJ databases">
        <authorList>
            <person name="Jaros S."/>
            <person name="Januszkiewicz K."/>
            <person name="Wedrychowicz H."/>
        </authorList>
    </citation>
    <scope>NUCLEOTIDE SEQUENCE [LARGE SCALE GENOMIC DNA]</scope>
    <source>
        <strain evidence="7 8">DSM 21120</strain>
    </source>
</reference>
<evidence type="ECO:0000256" key="5">
    <source>
        <dbReference type="SAM" id="Phobius"/>
    </source>
</evidence>
<keyword evidence="5" id="KW-1133">Transmembrane helix</keyword>
<feature type="transmembrane region" description="Helical" evidence="5">
    <location>
        <begin position="133"/>
        <end position="153"/>
    </location>
</feature>
<dbReference type="GO" id="GO:0008654">
    <property type="term" value="P:phospholipid biosynthetic process"/>
    <property type="evidence" value="ECO:0007669"/>
    <property type="project" value="InterPro"/>
</dbReference>
<feature type="transmembrane region" description="Helical" evidence="5">
    <location>
        <begin position="173"/>
        <end position="201"/>
    </location>
</feature>
<feature type="transmembrane region" description="Helical" evidence="5">
    <location>
        <begin position="92"/>
        <end position="113"/>
    </location>
</feature>
<proteinExistence type="predicted"/>
<dbReference type="STRING" id="1120995.SAMN02745245_00932"/>
<gene>
    <name evidence="7" type="ORF">SAMN02745245_00932</name>
</gene>
<keyword evidence="4" id="KW-0460">Magnesium</keyword>
<dbReference type="Gene3D" id="1.10.3830.10">
    <property type="entry name" value="Diacylglycerol kinase (DAGK) domain"/>
    <property type="match status" value="1"/>
</dbReference>
<dbReference type="AlphaFoldDB" id="A0A1M5RJ28"/>
<evidence type="ECO:0000256" key="3">
    <source>
        <dbReference type="PIRSR" id="PIRSR600829-3"/>
    </source>
</evidence>
<keyword evidence="7" id="KW-0418">Kinase</keyword>
<evidence type="ECO:0000259" key="6">
    <source>
        <dbReference type="Pfam" id="PF01569"/>
    </source>
</evidence>
<name>A0A1M5RJ28_9FIRM</name>
<dbReference type="OrthoDB" id="9789934at2"/>
<feature type="binding site" evidence="3">
    <location>
        <position position="72"/>
    </location>
    <ligand>
        <name>ATP</name>
        <dbReference type="ChEBI" id="CHEBI:30616"/>
    </ligand>
</feature>
<feature type="binding site" evidence="3">
    <location>
        <position position="12"/>
    </location>
    <ligand>
        <name>ATP</name>
        <dbReference type="ChEBI" id="CHEBI:30616"/>
    </ligand>
</feature>
<dbReference type="GO" id="GO:0016020">
    <property type="term" value="C:membrane"/>
    <property type="evidence" value="ECO:0007669"/>
    <property type="project" value="InterPro"/>
</dbReference>